<comment type="caution">
    <text evidence="5">The sequence shown here is derived from an EMBL/GenBank/DDBJ whole genome shotgun (WGS) entry which is preliminary data.</text>
</comment>
<dbReference type="GO" id="GO:0016279">
    <property type="term" value="F:protein-lysine N-methyltransferase activity"/>
    <property type="evidence" value="ECO:0007669"/>
    <property type="project" value="TreeGrafter"/>
</dbReference>
<dbReference type="AlphaFoldDB" id="A0AAN8V531"/>
<feature type="domain" description="SET" evidence="4">
    <location>
        <begin position="56"/>
        <end position="286"/>
    </location>
</feature>
<dbReference type="Gene3D" id="3.90.1410.10">
    <property type="entry name" value="set domain protein methyltransferase, domain 1"/>
    <property type="match status" value="1"/>
</dbReference>
<gene>
    <name evidence="5" type="ORF">RJ641_012120</name>
</gene>
<dbReference type="Gene3D" id="3.90.1420.10">
    <property type="entry name" value="Rubisco LSMT, substrate-binding domain"/>
    <property type="match status" value="1"/>
</dbReference>
<dbReference type="CDD" id="cd10527">
    <property type="entry name" value="SET_LSMT"/>
    <property type="match status" value="1"/>
</dbReference>
<evidence type="ECO:0000313" key="6">
    <source>
        <dbReference type="Proteomes" id="UP001370490"/>
    </source>
</evidence>
<dbReference type="InterPro" id="IPR036464">
    <property type="entry name" value="Rubisco_LSMT_subst-bd_sf"/>
</dbReference>
<dbReference type="EMBL" id="JBAMMX010000019">
    <property type="protein sequence ID" value="KAK6921613.1"/>
    <property type="molecule type" value="Genomic_DNA"/>
</dbReference>
<reference evidence="5 6" key="1">
    <citation type="submission" date="2023-12" db="EMBL/GenBank/DDBJ databases">
        <title>A high-quality genome assembly for Dillenia turbinata (Dilleniales).</title>
        <authorList>
            <person name="Chanderbali A."/>
        </authorList>
    </citation>
    <scope>NUCLEOTIDE SEQUENCE [LARGE SCALE GENOMIC DNA]</scope>
    <source>
        <strain evidence="5">LSX21</strain>
        <tissue evidence="5">Leaf</tissue>
    </source>
</reference>
<dbReference type="InterPro" id="IPR046341">
    <property type="entry name" value="SET_dom_sf"/>
</dbReference>
<dbReference type="PANTHER" id="PTHR13271:SF116">
    <property type="entry name" value="F21J9.27"/>
    <property type="match status" value="1"/>
</dbReference>
<name>A0AAN8V531_9MAGN</name>
<dbReference type="FunFam" id="3.90.1410.10:FF:000009">
    <property type="entry name" value="Histone-lysine N-methyltransferase setd3"/>
    <property type="match status" value="1"/>
</dbReference>
<dbReference type="Pfam" id="PF00856">
    <property type="entry name" value="SET"/>
    <property type="match status" value="1"/>
</dbReference>
<dbReference type="FunFam" id="3.90.1420.10:FF:000007">
    <property type="entry name" value="SET domain containing protein"/>
    <property type="match status" value="1"/>
</dbReference>
<evidence type="ECO:0000259" key="4">
    <source>
        <dbReference type="PROSITE" id="PS50280"/>
    </source>
</evidence>
<accession>A0AAN8V531</accession>
<evidence type="ECO:0000256" key="1">
    <source>
        <dbReference type="ARBA" id="ARBA00022603"/>
    </source>
</evidence>
<keyword evidence="2" id="KW-0808">Transferase</keyword>
<organism evidence="5 6">
    <name type="scientific">Dillenia turbinata</name>
    <dbReference type="NCBI Taxonomy" id="194707"/>
    <lineage>
        <taxon>Eukaryota</taxon>
        <taxon>Viridiplantae</taxon>
        <taxon>Streptophyta</taxon>
        <taxon>Embryophyta</taxon>
        <taxon>Tracheophyta</taxon>
        <taxon>Spermatophyta</taxon>
        <taxon>Magnoliopsida</taxon>
        <taxon>eudicotyledons</taxon>
        <taxon>Gunneridae</taxon>
        <taxon>Pentapetalae</taxon>
        <taxon>Dilleniales</taxon>
        <taxon>Dilleniaceae</taxon>
        <taxon>Dillenia</taxon>
    </lineage>
</organism>
<dbReference type="SMART" id="SM00317">
    <property type="entry name" value="SET"/>
    <property type="match status" value="1"/>
</dbReference>
<sequence length="481" mass="52910">MASMAAAKMIVATTRDFAGSLTHIRPLTCAAVAQRLVPHPPDLIKWVKREGGFVHPSLRIAQSDDSLGLDLVSSEDIPKGSDLIALPHHIPLRFGSDGADGSHSHSVLLDLACRVPDELWAMRLGLKLLQERAKENSFWWPYISNLPETYSVPIFFSGDDIKNLQYAPVLHQVNKRCRFLLNFEKEVKGVLESLRQVDHPFQGQDVDASSLGWAMSAVSSRAFRLHGDKDGTEGGIPMMLPLIDMCNHSFSPNAQIVQERDAVGKEMLVVSKAEIKQDSPLLLNYGCLSNDLFLLDYGFVMLSNPYDRIELRYDSALLDAASMAAGVSSPNFSSPAPWQQQILSALHLGGENSSLKVTLGGTELIEGRLLAALRVLLSSEAERVQKHDLNILTSISAETPVGISTEVAAFRTVIALCVIALEHFPTKIIDDESLLKKGVSSSTELAIQFRMHKKSVIIDVMRDLTRRVRLLSSKQNVTSQA</sequence>
<protein>
    <submittedName>
        <fullName evidence="5">SET domain</fullName>
    </submittedName>
</protein>
<keyword evidence="1" id="KW-0489">Methyltransferase</keyword>
<dbReference type="SUPFAM" id="SSF81822">
    <property type="entry name" value="RuBisCo LSMT C-terminal, substrate-binding domain"/>
    <property type="match status" value="1"/>
</dbReference>
<evidence type="ECO:0000313" key="5">
    <source>
        <dbReference type="EMBL" id="KAK6921613.1"/>
    </source>
</evidence>
<dbReference type="PROSITE" id="PS50280">
    <property type="entry name" value="SET"/>
    <property type="match status" value="1"/>
</dbReference>
<evidence type="ECO:0000256" key="3">
    <source>
        <dbReference type="ARBA" id="ARBA00022691"/>
    </source>
</evidence>
<dbReference type="GO" id="GO:0032259">
    <property type="term" value="P:methylation"/>
    <property type="evidence" value="ECO:0007669"/>
    <property type="project" value="UniProtKB-KW"/>
</dbReference>
<keyword evidence="6" id="KW-1185">Reference proteome</keyword>
<keyword evidence="3" id="KW-0949">S-adenosyl-L-methionine</keyword>
<dbReference type="InterPro" id="IPR001214">
    <property type="entry name" value="SET_dom"/>
</dbReference>
<dbReference type="PANTHER" id="PTHR13271">
    <property type="entry name" value="UNCHARACTERIZED PUTATIVE METHYLTRANSFERASE"/>
    <property type="match status" value="1"/>
</dbReference>
<dbReference type="Pfam" id="PF09273">
    <property type="entry name" value="Rubis-subs-bind"/>
    <property type="match status" value="1"/>
</dbReference>
<dbReference type="InterPro" id="IPR015353">
    <property type="entry name" value="Rubisco_LSMT_subst-bd"/>
</dbReference>
<dbReference type="InterPro" id="IPR050600">
    <property type="entry name" value="SETD3_SETD6_MTase"/>
</dbReference>
<evidence type="ECO:0000256" key="2">
    <source>
        <dbReference type="ARBA" id="ARBA00022679"/>
    </source>
</evidence>
<dbReference type="Proteomes" id="UP001370490">
    <property type="component" value="Unassembled WGS sequence"/>
</dbReference>
<dbReference type="SUPFAM" id="SSF82199">
    <property type="entry name" value="SET domain"/>
    <property type="match status" value="1"/>
</dbReference>
<proteinExistence type="predicted"/>